<gene>
    <name evidence="1" type="ORF">DF182_17175</name>
</gene>
<protein>
    <submittedName>
        <fullName evidence="1">Uncharacterized protein</fullName>
    </submittedName>
</protein>
<dbReference type="OrthoDB" id="1493507at2"/>
<dbReference type="EMBL" id="QFFJ01000002">
    <property type="protein sequence ID" value="RBL88326.1"/>
    <property type="molecule type" value="Genomic_DNA"/>
</dbReference>
<comment type="caution">
    <text evidence="1">The sequence shown here is derived from an EMBL/GenBank/DDBJ whole genome shotgun (WGS) entry which is preliminary data.</text>
</comment>
<name>A0A365XPQ1_9BACT</name>
<dbReference type="RefSeq" id="WP_113617076.1">
    <property type="nucleotide sequence ID" value="NZ_QFFJ01000002.1"/>
</dbReference>
<dbReference type="InterPro" id="IPR001387">
    <property type="entry name" value="Cro/C1-type_HTH"/>
</dbReference>
<proteinExistence type="predicted"/>
<dbReference type="Proteomes" id="UP000253410">
    <property type="component" value="Unassembled WGS sequence"/>
</dbReference>
<evidence type="ECO:0000313" key="1">
    <source>
        <dbReference type="EMBL" id="RBL88326.1"/>
    </source>
</evidence>
<dbReference type="CDD" id="cd00093">
    <property type="entry name" value="HTH_XRE"/>
    <property type="match status" value="1"/>
</dbReference>
<dbReference type="SUPFAM" id="SSF47413">
    <property type="entry name" value="lambda repressor-like DNA-binding domains"/>
    <property type="match status" value="1"/>
</dbReference>
<dbReference type="AlphaFoldDB" id="A0A365XPQ1"/>
<dbReference type="Gene3D" id="1.10.260.40">
    <property type="entry name" value="lambda repressor-like DNA-binding domains"/>
    <property type="match status" value="1"/>
</dbReference>
<dbReference type="GO" id="GO:0003677">
    <property type="term" value="F:DNA binding"/>
    <property type="evidence" value="ECO:0007669"/>
    <property type="project" value="InterPro"/>
</dbReference>
<keyword evidence="2" id="KW-1185">Reference proteome</keyword>
<accession>A0A365XPQ1</accession>
<sequence>MRLKGLTKKKLADIGDNYVLTEKLSPGQEALARKQLAEARKRTQAEMSEREKLIANLLQLKFRLEDYINNKEFDEQKTFGYFLKEYLQLIHKKRNEFAAEIDIHETLLSQLINNHRSPSDNIMIRLELHSNNSIPATYWYKLVEKQKEHYIGTNKELRKAEKKFVRNRIKVSV</sequence>
<evidence type="ECO:0000313" key="2">
    <source>
        <dbReference type="Proteomes" id="UP000253410"/>
    </source>
</evidence>
<reference evidence="1 2" key="1">
    <citation type="submission" date="2018-05" db="EMBL/GenBank/DDBJ databases">
        <title>Chitinophaga sp. K3CV102501T nov., isolated from isolated from a monsoon evergreen broad-leaved forest soil.</title>
        <authorList>
            <person name="Lv Y."/>
        </authorList>
    </citation>
    <scope>NUCLEOTIDE SEQUENCE [LARGE SCALE GENOMIC DNA]</scope>
    <source>
        <strain evidence="1 2">GDMCC 1.1325</strain>
    </source>
</reference>
<organism evidence="1 2">
    <name type="scientific">Chitinophaga flava</name>
    <dbReference type="NCBI Taxonomy" id="2259036"/>
    <lineage>
        <taxon>Bacteria</taxon>
        <taxon>Pseudomonadati</taxon>
        <taxon>Bacteroidota</taxon>
        <taxon>Chitinophagia</taxon>
        <taxon>Chitinophagales</taxon>
        <taxon>Chitinophagaceae</taxon>
        <taxon>Chitinophaga</taxon>
    </lineage>
</organism>
<dbReference type="InterPro" id="IPR010982">
    <property type="entry name" value="Lambda_DNA-bd_dom_sf"/>
</dbReference>